<keyword evidence="2" id="KW-1185">Reference proteome</keyword>
<dbReference type="EMBL" id="JBHULM010000011">
    <property type="protein sequence ID" value="MFD2543191.1"/>
    <property type="molecule type" value="Genomic_DNA"/>
</dbReference>
<reference evidence="2" key="1">
    <citation type="journal article" date="2019" name="Int. J. Syst. Evol. Microbiol.">
        <title>The Global Catalogue of Microorganisms (GCM) 10K type strain sequencing project: providing services to taxonomists for standard genome sequencing and annotation.</title>
        <authorList>
            <consortium name="The Broad Institute Genomics Platform"/>
            <consortium name="The Broad Institute Genome Sequencing Center for Infectious Disease"/>
            <person name="Wu L."/>
            <person name="Ma J."/>
        </authorList>
    </citation>
    <scope>NUCLEOTIDE SEQUENCE [LARGE SCALE GENOMIC DNA]</scope>
    <source>
        <strain evidence="2">KCTC 42808</strain>
    </source>
</reference>
<proteinExistence type="predicted"/>
<gene>
    <name evidence="1" type="ORF">ACFSSB_12735</name>
</gene>
<sequence>MSKILVFTYSILILLQSFNINLEDFSKINALLNHAKFHKEMYGDTFFEFIVEHYGDAKDNHKNDHKEHDDLPFKDSHHICTHINTSFISITNNYDFTYTEFIEIPFNFHYNEALTDSEKPSIFQPPKHA</sequence>
<organism evidence="1 2">
    <name type="scientific">Lacinutrix gracilariae</name>
    <dbReference type="NCBI Taxonomy" id="1747198"/>
    <lineage>
        <taxon>Bacteria</taxon>
        <taxon>Pseudomonadati</taxon>
        <taxon>Bacteroidota</taxon>
        <taxon>Flavobacteriia</taxon>
        <taxon>Flavobacteriales</taxon>
        <taxon>Flavobacteriaceae</taxon>
        <taxon>Lacinutrix</taxon>
    </lineage>
</organism>
<comment type="caution">
    <text evidence="1">The sequence shown here is derived from an EMBL/GenBank/DDBJ whole genome shotgun (WGS) entry which is preliminary data.</text>
</comment>
<name>A0ABW5K2Z0_9FLAO</name>
<evidence type="ECO:0000313" key="2">
    <source>
        <dbReference type="Proteomes" id="UP001597467"/>
    </source>
</evidence>
<evidence type="ECO:0000313" key="1">
    <source>
        <dbReference type="EMBL" id="MFD2543191.1"/>
    </source>
</evidence>
<dbReference type="RefSeq" id="WP_379904826.1">
    <property type="nucleotide sequence ID" value="NZ_JBHULM010000011.1"/>
</dbReference>
<protein>
    <submittedName>
        <fullName evidence="1">Uncharacterized protein</fullName>
    </submittedName>
</protein>
<accession>A0ABW5K2Z0</accession>
<dbReference type="Proteomes" id="UP001597467">
    <property type="component" value="Unassembled WGS sequence"/>
</dbReference>